<name>A0A9P7E1G4_9AGAM</name>
<dbReference type="AlphaFoldDB" id="A0A9P7E1G4"/>
<dbReference type="OrthoDB" id="18996at2759"/>
<sequence length="263" mass="30339">MLRPPLNMPVNLSQNVHKQCEPSVRYIWPAWQPASVGVVNICPDVDDNFYCYRLPHLNRIESKDNGMKIVVPNMFFHWKLGARTTPKSTCNEDDVRNWCWGNSVERRFTTQLSVNTNYKLFTAQASDVKDLAGFLKIEVSAADAWFEKDELIYVHPKDPWKVCLSPPRTVAQFRGKNGRIPKRIDVPQIFRQMCISPMVSGLLRLVFETGLHMRTYIPLTDVRVDLLGLSNAVTEWFYISSKTLRRILFLVYFGLSPLGVIIF</sequence>
<dbReference type="RefSeq" id="XP_041188612.1">
    <property type="nucleotide sequence ID" value="XM_041342269.1"/>
</dbReference>
<organism evidence="1 2">
    <name type="scientific">Suillus subaureus</name>
    <dbReference type="NCBI Taxonomy" id="48587"/>
    <lineage>
        <taxon>Eukaryota</taxon>
        <taxon>Fungi</taxon>
        <taxon>Dikarya</taxon>
        <taxon>Basidiomycota</taxon>
        <taxon>Agaricomycotina</taxon>
        <taxon>Agaricomycetes</taxon>
        <taxon>Agaricomycetidae</taxon>
        <taxon>Boletales</taxon>
        <taxon>Suillineae</taxon>
        <taxon>Suillaceae</taxon>
        <taxon>Suillus</taxon>
    </lineage>
</organism>
<evidence type="ECO:0000313" key="1">
    <source>
        <dbReference type="EMBL" id="KAG1808397.1"/>
    </source>
</evidence>
<keyword evidence="2" id="KW-1185">Reference proteome</keyword>
<gene>
    <name evidence="1" type="ORF">BJ212DRAFT_1579984</name>
</gene>
<evidence type="ECO:0000313" key="2">
    <source>
        <dbReference type="Proteomes" id="UP000807769"/>
    </source>
</evidence>
<dbReference type="GeneID" id="64636285"/>
<dbReference type="Proteomes" id="UP000807769">
    <property type="component" value="Unassembled WGS sequence"/>
</dbReference>
<comment type="caution">
    <text evidence="1">The sequence shown here is derived from an EMBL/GenBank/DDBJ whole genome shotgun (WGS) entry which is preliminary data.</text>
</comment>
<proteinExistence type="predicted"/>
<reference evidence="1" key="1">
    <citation type="journal article" date="2020" name="New Phytol.">
        <title>Comparative genomics reveals dynamic genome evolution in host specialist ectomycorrhizal fungi.</title>
        <authorList>
            <person name="Lofgren L.A."/>
            <person name="Nguyen N.H."/>
            <person name="Vilgalys R."/>
            <person name="Ruytinx J."/>
            <person name="Liao H.L."/>
            <person name="Branco S."/>
            <person name="Kuo A."/>
            <person name="LaButti K."/>
            <person name="Lipzen A."/>
            <person name="Andreopoulos W."/>
            <person name="Pangilinan J."/>
            <person name="Riley R."/>
            <person name="Hundley H."/>
            <person name="Na H."/>
            <person name="Barry K."/>
            <person name="Grigoriev I.V."/>
            <person name="Stajich J.E."/>
            <person name="Kennedy P.G."/>
        </authorList>
    </citation>
    <scope>NUCLEOTIDE SEQUENCE</scope>
    <source>
        <strain evidence="1">MN1</strain>
    </source>
</reference>
<accession>A0A9P7E1G4</accession>
<dbReference type="EMBL" id="JABBWG010000038">
    <property type="protein sequence ID" value="KAG1808397.1"/>
    <property type="molecule type" value="Genomic_DNA"/>
</dbReference>
<protein>
    <submittedName>
        <fullName evidence="1">Uncharacterized protein</fullName>
    </submittedName>
</protein>